<feature type="domain" description="Alginate lyase" evidence="3">
    <location>
        <begin position="71"/>
        <end position="294"/>
    </location>
</feature>
<evidence type="ECO:0000256" key="1">
    <source>
        <dbReference type="ARBA" id="ARBA00022729"/>
    </source>
</evidence>
<keyword evidence="4" id="KW-0614">Plasmid</keyword>
<dbReference type="InterPro" id="IPR008397">
    <property type="entry name" value="Alginate_lyase_dom"/>
</dbReference>
<dbReference type="AlphaFoldDB" id="A0A387FSS5"/>
<evidence type="ECO:0000313" key="5">
    <source>
        <dbReference type="Proteomes" id="UP000282195"/>
    </source>
</evidence>
<keyword evidence="5" id="KW-1185">Reference proteome</keyword>
<organism evidence="4 5">
    <name type="scientific">Rhizobium jaguaris</name>
    <dbReference type="NCBI Taxonomy" id="1312183"/>
    <lineage>
        <taxon>Bacteria</taxon>
        <taxon>Pseudomonadati</taxon>
        <taxon>Pseudomonadota</taxon>
        <taxon>Alphaproteobacteria</taxon>
        <taxon>Hyphomicrobiales</taxon>
        <taxon>Rhizobiaceae</taxon>
        <taxon>Rhizobium/Agrobacterium group</taxon>
        <taxon>Rhizobium</taxon>
    </lineage>
</organism>
<evidence type="ECO:0000313" key="4">
    <source>
        <dbReference type="EMBL" id="AYG62300.1"/>
    </source>
</evidence>
<dbReference type="Pfam" id="PF05426">
    <property type="entry name" value="Alginate_lyase"/>
    <property type="match status" value="1"/>
</dbReference>
<dbReference type="RefSeq" id="WP_120707230.1">
    <property type="nucleotide sequence ID" value="NZ_CP032695.1"/>
</dbReference>
<keyword evidence="2" id="KW-0456">Lyase</keyword>
<dbReference type="GO" id="GO:0042597">
    <property type="term" value="C:periplasmic space"/>
    <property type="evidence" value="ECO:0007669"/>
    <property type="project" value="InterPro"/>
</dbReference>
<sequence length="379" mass="42051">MTLLGASSVSAASNAFIHPGALHTLVDFARMKAKIAENAQPWTNGWDILIKNSHSSLTWTPRAVETLYRGADGTHPENYSALFNDAAAAYALALRWKISGDNAYADKTVAILDEWSAKLTRIEGTSDKFLASGLYGYQLADVAEIMRDYQGWPAQNLDRFKTMMLKVFYPMNHDFLVRHNGAKIDHYWANWDLANMDSMIAIGILTDRRDIYNEAVDYFKRGKGNGAIDHVVWKLYPGGLGQTQESGRDQGHNTLAVALLGAFCQMAWNQHDDLFGYEDNRVLKGVEYIARYNQGANVPYTPYSNSDVTQNVISSNGRGDKRPVWELFYNHYVVLKGLEAPSLTMAAKATRPEGGGGNYGPNSGGFDQLGYGTLTHTLK</sequence>
<dbReference type="OrthoDB" id="222550at2"/>
<dbReference type="Proteomes" id="UP000282195">
    <property type="component" value="Plasmid pRCCGE525c"/>
</dbReference>
<proteinExistence type="predicted"/>
<dbReference type="Gene3D" id="1.50.10.100">
    <property type="entry name" value="Chondroitin AC/alginate lyase"/>
    <property type="match status" value="1"/>
</dbReference>
<geneLocation type="plasmid" evidence="5">
    <name>prccge525c</name>
</geneLocation>
<reference evidence="4 5" key="1">
    <citation type="submission" date="2018-10" db="EMBL/GenBank/DDBJ databases">
        <title>Rhizobium etli, R. leguminosarum and a new Rhizobium genospecies from Phaseolus dumosus.</title>
        <authorList>
            <person name="Ramirez-Puebla S.T."/>
            <person name="Rogel-Hernandez M.A."/>
            <person name="Guerrero G."/>
            <person name="Ormeno-Orrillo E."/>
            <person name="Martinez-Romero J.C."/>
            <person name="Negrete-Yankelevich S."/>
            <person name="Martinez-Romero E."/>
        </authorList>
    </citation>
    <scope>NUCLEOTIDE SEQUENCE [LARGE SCALE GENOMIC DNA]</scope>
    <source>
        <strain evidence="4 5">CCGE525</strain>
        <plasmid evidence="5">prccge525c</plasmid>
    </source>
</reference>
<dbReference type="KEGG" id="rjg:CCGE525_26210"/>
<dbReference type="GO" id="GO:0016829">
    <property type="term" value="F:lyase activity"/>
    <property type="evidence" value="ECO:0007669"/>
    <property type="project" value="UniProtKB-KW"/>
</dbReference>
<evidence type="ECO:0000256" key="2">
    <source>
        <dbReference type="ARBA" id="ARBA00023239"/>
    </source>
</evidence>
<gene>
    <name evidence="4" type="ORF">CCGE525_26210</name>
</gene>
<protein>
    <submittedName>
        <fullName evidence="4">Cell wall anchor protein</fullName>
    </submittedName>
</protein>
<dbReference type="InterPro" id="IPR008929">
    <property type="entry name" value="Chondroitin_lyas"/>
</dbReference>
<dbReference type="SUPFAM" id="SSF48230">
    <property type="entry name" value="Chondroitin AC/alginate lyase"/>
    <property type="match status" value="1"/>
</dbReference>
<dbReference type="EMBL" id="CP032695">
    <property type="protein sequence ID" value="AYG62300.1"/>
    <property type="molecule type" value="Genomic_DNA"/>
</dbReference>
<name>A0A387FSS5_9HYPH</name>
<evidence type="ECO:0000259" key="3">
    <source>
        <dbReference type="Pfam" id="PF05426"/>
    </source>
</evidence>
<accession>A0A387FSS5</accession>
<keyword evidence="1" id="KW-0732">Signal</keyword>